<keyword evidence="4 10" id="KW-0547">Nucleotide-binding</keyword>
<dbReference type="InterPro" id="IPR000306">
    <property type="entry name" value="Znf_FYVE"/>
</dbReference>
<dbReference type="Pfam" id="PF00118">
    <property type="entry name" value="Cpn60_TCP1"/>
    <property type="match status" value="1"/>
</dbReference>
<dbReference type="InterPro" id="IPR002423">
    <property type="entry name" value="Cpn60/GroEL/TCP-1"/>
</dbReference>
<feature type="domain" description="PIPK" evidence="12">
    <location>
        <begin position="733"/>
        <end position="1052"/>
    </location>
</feature>
<dbReference type="InterPro" id="IPR027484">
    <property type="entry name" value="PInositol-4-P-5-kinase_N"/>
</dbReference>
<keyword evidence="8 10" id="KW-0067">ATP-binding</keyword>
<name>A0A1R2CLC3_9CILI</name>
<proteinExistence type="predicted"/>
<dbReference type="GO" id="GO:0010008">
    <property type="term" value="C:endosome membrane"/>
    <property type="evidence" value="ECO:0007669"/>
    <property type="project" value="TreeGrafter"/>
</dbReference>
<dbReference type="InterPro" id="IPR027483">
    <property type="entry name" value="PInositol-4-P-4/5-kinase_C_sf"/>
</dbReference>
<dbReference type="OrthoDB" id="660555at2759"/>
<keyword evidence="7" id="KW-0862">Zinc</keyword>
<dbReference type="SUPFAM" id="SSF56104">
    <property type="entry name" value="SAICAR synthase-like"/>
    <property type="match status" value="1"/>
</dbReference>
<dbReference type="InterPro" id="IPR013083">
    <property type="entry name" value="Znf_RING/FYVE/PHD"/>
</dbReference>
<dbReference type="Proteomes" id="UP000187209">
    <property type="component" value="Unassembled WGS sequence"/>
</dbReference>
<accession>A0A1R2CLC3</accession>
<dbReference type="InterPro" id="IPR027409">
    <property type="entry name" value="GroEL-like_apical_dom_sf"/>
</dbReference>
<dbReference type="Pfam" id="PF01504">
    <property type="entry name" value="PIP5K"/>
    <property type="match status" value="1"/>
</dbReference>
<dbReference type="EC" id="2.7.1.150" evidence="1"/>
<dbReference type="EMBL" id="MPUH01000116">
    <property type="protein sequence ID" value="OMJ89823.1"/>
    <property type="molecule type" value="Genomic_DNA"/>
</dbReference>
<dbReference type="Gene3D" id="3.30.800.10">
    <property type="entry name" value="Phosphatidylinositol Phosphate Kinase II Beta"/>
    <property type="match status" value="1"/>
</dbReference>
<evidence type="ECO:0000313" key="14">
    <source>
        <dbReference type="Proteomes" id="UP000187209"/>
    </source>
</evidence>
<organism evidence="13 14">
    <name type="scientific">Stentor coeruleus</name>
    <dbReference type="NCBI Taxonomy" id="5963"/>
    <lineage>
        <taxon>Eukaryota</taxon>
        <taxon>Sar</taxon>
        <taxon>Alveolata</taxon>
        <taxon>Ciliophora</taxon>
        <taxon>Postciliodesmatophora</taxon>
        <taxon>Heterotrichea</taxon>
        <taxon>Heterotrichida</taxon>
        <taxon>Stentoridae</taxon>
        <taxon>Stentor</taxon>
    </lineage>
</organism>
<sequence length="1057" mass="122637">MGEESNILSKEFWLSNEAGKICHKCEKMFSTIMRKHHCRYCGLIFCGKCTKLNQKFNHEIKLLRICDKCFILMKTQKLEPIPKIMTQSSGSFISDVDDTVEIDENVLDFHHELLPNKEPLLEICLVRFLNERCDKLIRENGLGEEWFEKVRQVVMETVETVCPSVKLRDDNMSLLNYIKIIKLSNSNNSCDFFQGSALLKSIANRKMDSSIDYPKLLFLDIKSSTFYEFITMNSLINEEKEFNKLFFKKITNISPNVILTAGTLSEKILQKLQKHNITAIINLKNKDFTFLARITQGKIINSINHACILENVLGKCRKMQYEYTNGQSLLYFTEIKDYTLGGCIIIESFQAKILSKIIKILIIEYRNAKLERNFLLQCGASIKEYSLIDLYSENLIVTKLVVCRENFCFKNINEIIGFYKEKDVCLGEYLNKIIKNSEEKCEKCGKTNQDHIVYYIKDQRVVKVSVFKAKAINDNDMFLSSNCRQCHKAVAPHLVSTALWEFSLHKFICNFFTEKICTSRCGHDLFHNAFKFQINGIQVLFSYEPFTKFSIIFPNSMAMPKDYKENLKVETLNDTQISAKCVLDSILNQGKSLVIKINQEMSIVDSNYDQLLILREKLFQNLESIYKLIKHVFEPNIQDFKNHLQIEVVRKGLFLECCKYKIAFKNIEESLKKLTPLKKTHSLLLPPSDPMIFDADFYIDEDLVDYFYKLQSGNLTLTLGRMGFVPVYDDDCGSFIAHSLASIQYYSEITEKITNTEGLLLNAQYMEWDFSTACYENYDFKNIDGFEKLYGDNLGFTITAYFPLQFEALRGSLGIDLEDFVVSLCKTVHKSEELGKSAAIFKRTYNHLFIIKIIEEREFRMFLSIAQNYFKHVCKSLFHSMPSILNRCLGAYRIWIKNSTTGKSRTEWCLVFENIGPRLQGPTLAYDLKGTTNKRRKVKDGDKKTKMDLNFVEDFSSLPLPISFDDNVVLEAAIINDTLFLSKQNVIDYSILLVISLIEHKICLAIIDYTQQYTFDKILESKYKSVIDTQIPTITHPDQYKTRFRNLILNHYFLAIE</sequence>
<feature type="domain" description="FYVE-type" evidence="11">
    <location>
        <begin position="16"/>
        <end position="74"/>
    </location>
</feature>
<dbReference type="SUPFAM" id="SSF52029">
    <property type="entry name" value="GroEL apical domain-like"/>
    <property type="match status" value="1"/>
</dbReference>
<dbReference type="GO" id="GO:0005524">
    <property type="term" value="F:ATP binding"/>
    <property type="evidence" value="ECO:0007669"/>
    <property type="project" value="UniProtKB-UniRule"/>
</dbReference>
<evidence type="ECO:0000256" key="6">
    <source>
        <dbReference type="ARBA" id="ARBA00022777"/>
    </source>
</evidence>
<evidence type="ECO:0000259" key="12">
    <source>
        <dbReference type="PROSITE" id="PS51455"/>
    </source>
</evidence>
<dbReference type="GO" id="GO:0000285">
    <property type="term" value="F:1-phosphatidylinositol-3-phosphate 5-kinase activity"/>
    <property type="evidence" value="ECO:0007669"/>
    <property type="project" value="UniProtKB-EC"/>
</dbReference>
<dbReference type="Pfam" id="PF01363">
    <property type="entry name" value="FYVE"/>
    <property type="match status" value="1"/>
</dbReference>
<evidence type="ECO:0000256" key="4">
    <source>
        <dbReference type="ARBA" id="ARBA00022741"/>
    </source>
</evidence>
<evidence type="ECO:0000256" key="8">
    <source>
        <dbReference type="ARBA" id="ARBA00022840"/>
    </source>
</evidence>
<dbReference type="GO" id="GO:0008270">
    <property type="term" value="F:zinc ion binding"/>
    <property type="evidence" value="ECO:0007669"/>
    <property type="project" value="UniProtKB-KW"/>
</dbReference>
<dbReference type="InterPro" id="IPR002498">
    <property type="entry name" value="PInositol-4-P-4/5-kinase_core"/>
</dbReference>
<keyword evidence="2 10" id="KW-0808">Transferase</keyword>
<evidence type="ECO:0000256" key="1">
    <source>
        <dbReference type="ARBA" id="ARBA00012009"/>
    </source>
</evidence>
<gene>
    <name evidence="13" type="ORF">SteCoe_7904</name>
</gene>
<keyword evidence="5 9" id="KW-0863">Zinc-finger</keyword>
<dbReference type="InterPro" id="IPR044769">
    <property type="entry name" value="PIKfyve_PIPKc"/>
</dbReference>
<dbReference type="InterPro" id="IPR011011">
    <property type="entry name" value="Znf_FYVE_PHD"/>
</dbReference>
<dbReference type="GO" id="GO:0046854">
    <property type="term" value="P:phosphatidylinositol phosphate biosynthetic process"/>
    <property type="evidence" value="ECO:0007669"/>
    <property type="project" value="TreeGrafter"/>
</dbReference>
<evidence type="ECO:0000256" key="2">
    <source>
        <dbReference type="ARBA" id="ARBA00022679"/>
    </source>
</evidence>
<dbReference type="Gene3D" id="3.30.40.10">
    <property type="entry name" value="Zinc/RING finger domain, C3HC4 (zinc finger)"/>
    <property type="match status" value="1"/>
</dbReference>
<evidence type="ECO:0000256" key="9">
    <source>
        <dbReference type="PROSITE-ProRule" id="PRU00091"/>
    </source>
</evidence>
<dbReference type="Gene3D" id="3.30.810.10">
    <property type="entry name" value="2-Layer Sandwich"/>
    <property type="match status" value="1"/>
</dbReference>
<evidence type="ECO:0000256" key="7">
    <source>
        <dbReference type="ARBA" id="ARBA00022833"/>
    </source>
</evidence>
<evidence type="ECO:0000259" key="11">
    <source>
        <dbReference type="PROSITE" id="PS50178"/>
    </source>
</evidence>
<dbReference type="InterPro" id="IPR017455">
    <property type="entry name" value="Znf_FYVE-rel"/>
</dbReference>
<dbReference type="PROSITE" id="PS50178">
    <property type="entry name" value="ZF_FYVE"/>
    <property type="match status" value="1"/>
</dbReference>
<evidence type="ECO:0000313" key="13">
    <source>
        <dbReference type="EMBL" id="OMJ89823.1"/>
    </source>
</evidence>
<dbReference type="SMART" id="SM00330">
    <property type="entry name" value="PIPKc"/>
    <property type="match status" value="1"/>
</dbReference>
<dbReference type="PROSITE" id="PS51455">
    <property type="entry name" value="PIPK"/>
    <property type="match status" value="1"/>
</dbReference>
<keyword evidence="6 10" id="KW-0418">Kinase</keyword>
<dbReference type="SMART" id="SM00064">
    <property type="entry name" value="FYVE"/>
    <property type="match status" value="1"/>
</dbReference>
<comment type="caution">
    <text evidence="13">The sequence shown here is derived from an EMBL/GenBank/DDBJ whole genome shotgun (WGS) entry which is preliminary data.</text>
</comment>
<keyword evidence="3" id="KW-0479">Metal-binding</keyword>
<dbReference type="PANTHER" id="PTHR45748:SF7">
    <property type="entry name" value="1-PHOSPHATIDYLINOSITOL 3-PHOSPHATE 5-KINASE-RELATED"/>
    <property type="match status" value="1"/>
</dbReference>
<protein>
    <recommendedName>
        <fullName evidence="1">1-phosphatidylinositol-3-phosphate 5-kinase</fullName>
        <ecNumber evidence="1">2.7.1.150</ecNumber>
    </recommendedName>
</protein>
<keyword evidence="14" id="KW-1185">Reference proteome</keyword>
<dbReference type="CDD" id="cd17300">
    <property type="entry name" value="PIPKc_PIKfyve"/>
    <property type="match status" value="1"/>
</dbReference>
<evidence type="ECO:0000256" key="5">
    <source>
        <dbReference type="ARBA" id="ARBA00022771"/>
    </source>
</evidence>
<dbReference type="AlphaFoldDB" id="A0A1R2CLC3"/>
<evidence type="ECO:0000256" key="10">
    <source>
        <dbReference type="PROSITE-ProRule" id="PRU00781"/>
    </source>
</evidence>
<reference evidence="13 14" key="1">
    <citation type="submission" date="2016-11" db="EMBL/GenBank/DDBJ databases">
        <title>The macronuclear genome of Stentor coeruleus: a giant cell with tiny introns.</title>
        <authorList>
            <person name="Slabodnick M."/>
            <person name="Ruby J.G."/>
            <person name="Reiff S.B."/>
            <person name="Swart E.C."/>
            <person name="Gosai S."/>
            <person name="Prabakaran S."/>
            <person name="Witkowska E."/>
            <person name="Larue G.E."/>
            <person name="Fisher S."/>
            <person name="Freeman R.M."/>
            <person name="Gunawardena J."/>
            <person name="Chu W."/>
            <person name="Stover N.A."/>
            <person name="Gregory B.D."/>
            <person name="Nowacki M."/>
            <person name="Derisi J."/>
            <person name="Roy S.W."/>
            <person name="Marshall W.F."/>
            <person name="Sood P."/>
        </authorList>
    </citation>
    <scope>NUCLEOTIDE SEQUENCE [LARGE SCALE GENOMIC DNA]</scope>
    <source>
        <strain evidence="13">WM001</strain>
    </source>
</reference>
<dbReference type="Gene3D" id="3.50.7.10">
    <property type="entry name" value="GroEL"/>
    <property type="match status" value="1"/>
</dbReference>
<dbReference type="PANTHER" id="PTHR45748">
    <property type="entry name" value="1-PHOSPHATIDYLINOSITOL 3-PHOSPHATE 5-KINASE-RELATED"/>
    <property type="match status" value="1"/>
</dbReference>
<dbReference type="SUPFAM" id="SSF57903">
    <property type="entry name" value="FYVE/PHD zinc finger"/>
    <property type="match status" value="1"/>
</dbReference>
<evidence type="ECO:0000256" key="3">
    <source>
        <dbReference type="ARBA" id="ARBA00022723"/>
    </source>
</evidence>